<reference evidence="3" key="1">
    <citation type="journal article" date="2004" name="Nature">
        <title>Genome duplication in the teleost fish Tetraodon nigroviridis reveals the early vertebrate proto-karyotype.</title>
        <authorList>
            <person name="Jaillon O."/>
            <person name="Aury J.-M."/>
            <person name="Brunet F."/>
            <person name="Petit J.-L."/>
            <person name="Stange-Thomann N."/>
            <person name="Mauceli E."/>
            <person name="Bouneau L."/>
            <person name="Fischer C."/>
            <person name="Ozouf-Costaz C."/>
            <person name="Bernot A."/>
            <person name="Nicaud S."/>
            <person name="Jaffe D."/>
            <person name="Fisher S."/>
            <person name="Lutfalla G."/>
            <person name="Dossat C."/>
            <person name="Segurens B."/>
            <person name="Dasilva C."/>
            <person name="Salanoubat M."/>
            <person name="Levy M."/>
            <person name="Boudet N."/>
            <person name="Castellano S."/>
            <person name="Anthouard V."/>
            <person name="Jubin C."/>
            <person name="Castelli V."/>
            <person name="Katinka M."/>
            <person name="Vacherie B."/>
            <person name="Biemont C."/>
            <person name="Skalli Z."/>
            <person name="Cattolico L."/>
            <person name="Poulain J."/>
            <person name="De Berardinis V."/>
            <person name="Cruaud C."/>
            <person name="Duprat S."/>
            <person name="Brottier P."/>
            <person name="Coutanceau J.-P."/>
            <person name="Gouzy J."/>
            <person name="Parra G."/>
            <person name="Lardier G."/>
            <person name="Chapple C."/>
            <person name="McKernan K.J."/>
            <person name="McEwan P."/>
            <person name="Bosak S."/>
            <person name="Kellis M."/>
            <person name="Volff J.-N."/>
            <person name="Guigo R."/>
            <person name="Zody M.C."/>
            <person name="Mesirov J."/>
            <person name="Lindblad-Toh K."/>
            <person name="Birren B."/>
            <person name="Nusbaum C."/>
            <person name="Kahn D."/>
            <person name="Robinson-Rechavi M."/>
            <person name="Laudet V."/>
            <person name="Schachter V."/>
            <person name="Quetier F."/>
            <person name="Saurin W."/>
            <person name="Scarpelli C."/>
            <person name="Wincker P."/>
            <person name="Lander E.S."/>
            <person name="Weissenbach J."/>
            <person name="Roest Crollius H."/>
        </authorList>
    </citation>
    <scope>NUCLEOTIDE SEQUENCE [LARGE SCALE GENOMIC DNA]</scope>
</reference>
<comment type="caution">
    <text evidence="3">The sequence shown here is derived from an EMBL/GenBank/DDBJ whole genome shotgun (WGS) entry which is preliminary data.</text>
</comment>
<dbReference type="Pfam" id="PF03283">
    <property type="entry name" value="PAE"/>
    <property type="match status" value="1"/>
</dbReference>
<protein>
    <submittedName>
        <fullName evidence="3">(spotted green pufferfish) hypothetical protein</fullName>
    </submittedName>
</protein>
<dbReference type="GO" id="GO:1990699">
    <property type="term" value="F:palmitoleyl hydrolase activity"/>
    <property type="evidence" value="ECO:0007669"/>
    <property type="project" value="TreeGrafter"/>
</dbReference>
<feature type="non-terminal residue" evidence="3">
    <location>
        <position position="1"/>
    </location>
</feature>
<proteinExistence type="inferred from homology"/>
<dbReference type="PANTHER" id="PTHR21562:SF122">
    <property type="entry name" value="PALMITOLEOYL-PROTEIN CARBOXYLESTERASE NOTUM"/>
    <property type="match status" value="1"/>
</dbReference>
<name>Q4S010_TETNG</name>
<dbReference type="InterPro" id="IPR004963">
    <property type="entry name" value="PAE/NOTUM"/>
</dbReference>
<evidence type="ECO:0000313" key="3">
    <source>
        <dbReference type="EMBL" id="CAG06022.1"/>
    </source>
</evidence>
<dbReference type="GO" id="GO:0090090">
    <property type="term" value="P:negative regulation of canonical Wnt signaling pathway"/>
    <property type="evidence" value="ECO:0007669"/>
    <property type="project" value="TreeGrafter"/>
</dbReference>
<dbReference type="ESTHER" id="tetng-h3d966">
    <property type="family name" value="Pectinacetylesterase-Notum"/>
</dbReference>
<organism evidence="3">
    <name type="scientific">Tetraodon nigroviridis</name>
    <name type="common">Spotted green pufferfish</name>
    <name type="synonym">Chelonodon nigroviridis</name>
    <dbReference type="NCBI Taxonomy" id="99883"/>
    <lineage>
        <taxon>Eukaryota</taxon>
        <taxon>Metazoa</taxon>
        <taxon>Chordata</taxon>
        <taxon>Craniata</taxon>
        <taxon>Vertebrata</taxon>
        <taxon>Euteleostomi</taxon>
        <taxon>Actinopterygii</taxon>
        <taxon>Neopterygii</taxon>
        <taxon>Teleostei</taxon>
        <taxon>Neoteleostei</taxon>
        <taxon>Acanthomorphata</taxon>
        <taxon>Eupercaria</taxon>
        <taxon>Tetraodontiformes</taxon>
        <taxon>Tetradontoidea</taxon>
        <taxon>Tetraodontidae</taxon>
        <taxon>Tetraodon</taxon>
    </lineage>
</organism>
<dbReference type="OrthoDB" id="2015280at2759"/>
<evidence type="ECO:0000256" key="1">
    <source>
        <dbReference type="ARBA" id="ARBA00010213"/>
    </source>
</evidence>
<sequence length="437" mass="49060">MGELKSSAGVLSASCCLLLLFIHVIAAETSKLDQNMELHFLRNVSVTCNDGSPAGYYIRKSTGSKRWLLFLEGGWYCISKHTCRYRFQAMKTLMGSSSWPQTRRGRGILSTNPEENPYWWNSNMVFLPYCSSDVWSGTKPKTENDDFAFLGALIIKEVVKELLGKGLDKAEVLILTGSSAGGIGVLVNVDHVAEQLQTLGHQTVQVRGVTDSGWVLDRKKYKFGDCLDVLNCGPVESVRKGIRLWGTMMPESCRRLHTGEEWMCFFGYKIYPTLKSPVFVVEWLFDLIQLMVYNATVMGQPLLWGEWEYLQSFGKETRRTLLHTAAAFAPSCLAHELINSNSWIEFRVKGTSLPAALRCWDQSFQANPPISGTSNSPHTPAVAGCPQHVIDSCLWPQCNPTCPKIYGPQTGQEINTVQLLEYMEDEVMKMVIQQKLE</sequence>
<dbReference type="PANTHER" id="PTHR21562">
    <property type="entry name" value="NOTUM-RELATED"/>
    <property type="match status" value="1"/>
</dbReference>
<dbReference type="KEGG" id="tng:GSTEN00026246G001"/>
<accession>Q4S010</accession>
<gene>
    <name evidence="3" type="ORF">GSTENG00026246001</name>
</gene>
<dbReference type="EMBL" id="CAAE01014786">
    <property type="protein sequence ID" value="CAG06022.1"/>
    <property type="molecule type" value="Genomic_DNA"/>
</dbReference>
<comment type="similarity">
    <text evidence="1">Belongs to the pectinacetylesterase family. Notum subfamily.</text>
</comment>
<feature type="signal peptide" evidence="2">
    <location>
        <begin position="1"/>
        <end position="27"/>
    </location>
</feature>
<evidence type="ECO:0000256" key="2">
    <source>
        <dbReference type="SAM" id="SignalP"/>
    </source>
</evidence>
<keyword evidence="2" id="KW-0732">Signal</keyword>
<feature type="chain" id="PRO_5004242730" evidence="2">
    <location>
        <begin position="28"/>
        <end position="437"/>
    </location>
</feature>
<reference evidence="3" key="2">
    <citation type="submission" date="2004-02" db="EMBL/GenBank/DDBJ databases">
        <authorList>
            <consortium name="Genoscope"/>
            <consortium name="Whitehead Institute Centre for Genome Research"/>
        </authorList>
    </citation>
    <scope>NUCLEOTIDE SEQUENCE</scope>
</reference>
<dbReference type="AlphaFoldDB" id="Q4S010"/>